<name>A0A6C0BCD1_9ZZZZ</name>
<keyword evidence="1" id="KW-0812">Transmembrane</keyword>
<proteinExistence type="predicted"/>
<keyword evidence="1" id="KW-1133">Transmembrane helix</keyword>
<keyword evidence="1" id="KW-0472">Membrane</keyword>
<reference evidence="2" key="1">
    <citation type="journal article" date="2020" name="Nature">
        <title>Giant virus diversity and host interactions through global metagenomics.</title>
        <authorList>
            <person name="Schulz F."/>
            <person name="Roux S."/>
            <person name="Paez-Espino D."/>
            <person name="Jungbluth S."/>
            <person name="Walsh D.A."/>
            <person name="Denef V.J."/>
            <person name="McMahon K.D."/>
            <person name="Konstantinidis K.T."/>
            <person name="Eloe-Fadrosh E.A."/>
            <person name="Kyrpides N.C."/>
            <person name="Woyke T."/>
        </authorList>
    </citation>
    <scope>NUCLEOTIDE SEQUENCE</scope>
    <source>
        <strain evidence="2">GVMAG-M-3300010160-26</strain>
    </source>
</reference>
<evidence type="ECO:0000313" key="2">
    <source>
        <dbReference type="EMBL" id="QHS89662.1"/>
    </source>
</evidence>
<feature type="transmembrane region" description="Helical" evidence="1">
    <location>
        <begin position="6"/>
        <end position="26"/>
    </location>
</feature>
<protein>
    <submittedName>
        <fullName evidence="2">Uncharacterized protein</fullName>
    </submittedName>
</protein>
<dbReference type="EMBL" id="MN739115">
    <property type="protein sequence ID" value="QHS89662.1"/>
    <property type="molecule type" value="Genomic_DNA"/>
</dbReference>
<organism evidence="2">
    <name type="scientific">viral metagenome</name>
    <dbReference type="NCBI Taxonomy" id="1070528"/>
    <lineage>
        <taxon>unclassified sequences</taxon>
        <taxon>metagenomes</taxon>
        <taxon>organismal metagenomes</taxon>
    </lineage>
</organism>
<evidence type="ECO:0000256" key="1">
    <source>
        <dbReference type="SAM" id="Phobius"/>
    </source>
</evidence>
<accession>A0A6C0BCD1</accession>
<dbReference type="AlphaFoldDB" id="A0A6C0BCD1"/>
<sequence length="109" mass="12346">MDPGWTLFITVIGMVTLFFMFVLSTTTPVEKKDEKKVEKKEGYSVIGYRPMNGGCGCKYQTRINRKRDDDINVMQISSGDLYPKNSSEVLGGMLNVQNLKYQTVPSEHT</sequence>